<evidence type="ECO:0000313" key="1">
    <source>
        <dbReference type="EMBL" id="MBB5958984.1"/>
    </source>
</evidence>
<protein>
    <submittedName>
        <fullName evidence="1">Uncharacterized protein</fullName>
    </submittedName>
</protein>
<reference evidence="1 2" key="1">
    <citation type="submission" date="2020-08" db="EMBL/GenBank/DDBJ databases">
        <title>Genomic Encyclopedia of Type Strains, Phase III (KMG-III): the genomes of soil and plant-associated and newly described type strains.</title>
        <authorList>
            <person name="Whitman W."/>
        </authorList>
    </citation>
    <scope>NUCLEOTIDE SEQUENCE [LARGE SCALE GENOMIC DNA]</scope>
    <source>
        <strain evidence="1 2">CECT 8640</strain>
    </source>
</reference>
<organism evidence="1 2">
    <name type="scientific">Saccharothrix tamanrassetensis</name>
    <dbReference type="NCBI Taxonomy" id="1051531"/>
    <lineage>
        <taxon>Bacteria</taxon>
        <taxon>Bacillati</taxon>
        <taxon>Actinomycetota</taxon>
        <taxon>Actinomycetes</taxon>
        <taxon>Pseudonocardiales</taxon>
        <taxon>Pseudonocardiaceae</taxon>
        <taxon>Saccharothrix</taxon>
    </lineage>
</organism>
<name>A0A841CRK7_9PSEU</name>
<dbReference type="AlphaFoldDB" id="A0A841CRK7"/>
<keyword evidence="2" id="KW-1185">Reference proteome</keyword>
<dbReference type="RefSeq" id="WP_184695435.1">
    <property type="nucleotide sequence ID" value="NZ_JACHJN010000009.1"/>
</dbReference>
<dbReference type="EMBL" id="JACHJN010000009">
    <property type="protein sequence ID" value="MBB5958984.1"/>
    <property type="molecule type" value="Genomic_DNA"/>
</dbReference>
<evidence type="ECO:0000313" key="2">
    <source>
        <dbReference type="Proteomes" id="UP000547510"/>
    </source>
</evidence>
<accession>A0A841CRK7</accession>
<comment type="caution">
    <text evidence="1">The sequence shown here is derived from an EMBL/GenBank/DDBJ whole genome shotgun (WGS) entry which is preliminary data.</text>
</comment>
<proteinExistence type="predicted"/>
<sequence>MALQDLPVMLSGFRLMITEAPAVKMKELEDGSVTPVVDRVSGQEQYVVTVFAKPLPVDGRRAGKGEEIRVNLPGDPGEGFEEGMYVELVNAVVNTYEIPDRNNPRVIASAGLWFKAAGLKPAVRPSVVPNAA</sequence>
<dbReference type="Proteomes" id="UP000547510">
    <property type="component" value="Unassembled WGS sequence"/>
</dbReference>
<gene>
    <name evidence="1" type="ORF">FHS29_005593</name>
</gene>